<dbReference type="Pfam" id="PF20209">
    <property type="entry name" value="DUF6570"/>
    <property type="match status" value="1"/>
</dbReference>
<dbReference type="OrthoDB" id="3202965at2759"/>
<keyword evidence="3" id="KW-1185">Reference proteome</keyword>
<proteinExistence type="predicted"/>
<evidence type="ECO:0000313" key="3">
    <source>
        <dbReference type="Proteomes" id="UP000297245"/>
    </source>
</evidence>
<gene>
    <name evidence="2" type="ORF">K435DRAFT_698214</name>
</gene>
<dbReference type="Proteomes" id="UP000297245">
    <property type="component" value="Unassembled WGS sequence"/>
</dbReference>
<name>A0A4S8KU75_DENBC</name>
<protein>
    <recommendedName>
        <fullName evidence="1">DUF6570 domain-containing protein</fullName>
    </recommendedName>
</protein>
<dbReference type="InterPro" id="IPR046700">
    <property type="entry name" value="DUF6570"/>
</dbReference>
<reference evidence="2 3" key="1">
    <citation type="journal article" date="2019" name="Nat. Ecol. Evol.">
        <title>Megaphylogeny resolves global patterns of mushroom evolution.</title>
        <authorList>
            <person name="Varga T."/>
            <person name="Krizsan K."/>
            <person name="Foldi C."/>
            <person name="Dima B."/>
            <person name="Sanchez-Garcia M."/>
            <person name="Sanchez-Ramirez S."/>
            <person name="Szollosi G.J."/>
            <person name="Szarkandi J.G."/>
            <person name="Papp V."/>
            <person name="Albert L."/>
            <person name="Andreopoulos W."/>
            <person name="Angelini C."/>
            <person name="Antonin V."/>
            <person name="Barry K.W."/>
            <person name="Bougher N.L."/>
            <person name="Buchanan P."/>
            <person name="Buyck B."/>
            <person name="Bense V."/>
            <person name="Catcheside P."/>
            <person name="Chovatia M."/>
            <person name="Cooper J."/>
            <person name="Damon W."/>
            <person name="Desjardin D."/>
            <person name="Finy P."/>
            <person name="Geml J."/>
            <person name="Haridas S."/>
            <person name="Hughes K."/>
            <person name="Justo A."/>
            <person name="Karasinski D."/>
            <person name="Kautmanova I."/>
            <person name="Kiss B."/>
            <person name="Kocsube S."/>
            <person name="Kotiranta H."/>
            <person name="LaButti K.M."/>
            <person name="Lechner B.E."/>
            <person name="Liimatainen K."/>
            <person name="Lipzen A."/>
            <person name="Lukacs Z."/>
            <person name="Mihaltcheva S."/>
            <person name="Morgado L.N."/>
            <person name="Niskanen T."/>
            <person name="Noordeloos M.E."/>
            <person name="Ohm R.A."/>
            <person name="Ortiz-Santana B."/>
            <person name="Ovrebo C."/>
            <person name="Racz N."/>
            <person name="Riley R."/>
            <person name="Savchenko A."/>
            <person name="Shiryaev A."/>
            <person name="Soop K."/>
            <person name="Spirin V."/>
            <person name="Szebenyi C."/>
            <person name="Tomsovsky M."/>
            <person name="Tulloss R.E."/>
            <person name="Uehling J."/>
            <person name="Grigoriev I.V."/>
            <person name="Vagvolgyi C."/>
            <person name="Papp T."/>
            <person name="Martin F.M."/>
            <person name="Miettinen O."/>
            <person name="Hibbett D.S."/>
            <person name="Nagy L.G."/>
        </authorList>
    </citation>
    <scope>NUCLEOTIDE SEQUENCE [LARGE SCALE GENOMIC DNA]</scope>
    <source>
        <strain evidence="2 3">CBS 962.96</strain>
    </source>
</reference>
<accession>A0A4S8KU75</accession>
<dbReference type="AlphaFoldDB" id="A0A4S8KU75"/>
<feature type="domain" description="DUF6570" evidence="1">
    <location>
        <begin position="167"/>
        <end position="231"/>
    </location>
</feature>
<organism evidence="2 3">
    <name type="scientific">Dendrothele bispora (strain CBS 962.96)</name>
    <dbReference type="NCBI Taxonomy" id="1314807"/>
    <lineage>
        <taxon>Eukaryota</taxon>
        <taxon>Fungi</taxon>
        <taxon>Dikarya</taxon>
        <taxon>Basidiomycota</taxon>
        <taxon>Agaricomycotina</taxon>
        <taxon>Agaricomycetes</taxon>
        <taxon>Agaricomycetidae</taxon>
        <taxon>Agaricales</taxon>
        <taxon>Agaricales incertae sedis</taxon>
        <taxon>Dendrothele</taxon>
    </lineage>
</organism>
<evidence type="ECO:0000259" key="1">
    <source>
        <dbReference type="Pfam" id="PF20209"/>
    </source>
</evidence>
<sequence>MRDLATLHRLGHVWQHNSKELSNELLAHTCRDHCPTITSVFEFIKPKQSPSECRAAQPLPQPCPPQLFPPLPPQDELTNKIITEWDEDFGFRNIEEVGCAVCGQLKLRREMAPLKSMANYLHVLTQPGVTRKERKSNTEAMTELKGPVIDHNCDQVCETCRRSLRDGKVPRISLANGFWLGAVPQELKTLNFMEKLLIQKIRTNCCFVKVSSGMRKMISHVIAFEAPVTKVYD</sequence>
<evidence type="ECO:0000313" key="2">
    <source>
        <dbReference type="EMBL" id="THU79271.1"/>
    </source>
</evidence>
<dbReference type="EMBL" id="ML180050">
    <property type="protein sequence ID" value="THU79271.1"/>
    <property type="molecule type" value="Genomic_DNA"/>
</dbReference>
<feature type="non-terminal residue" evidence="2">
    <location>
        <position position="233"/>
    </location>
</feature>